<organism evidence="6 7">
    <name type="scientific">Tahibacter harae</name>
    <dbReference type="NCBI Taxonomy" id="2963937"/>
    <lineage>
        <taxon>Bacteria</taxon>
        <taxon>Pseudomonadati</taxon>
        <taxon>Pseudomonadota</taxon>
        <taxon>Gammaproteobacteria</taxon>
        <taxon>Lysobacterales</taxon>
        <taxon>Rhodanobacteraceae</taxon>
        <taxon>Tahibacter</taxon>
    </lineage>
</organism>
<dbReference type="SMART" id="SM00382">
    <property type="entry name" value="AAA"/>
    <property type="match status" value="1"/>
</dbReference>
<gene>
    <name evidence="6" type="ORF">NM961_02330</name>
</gene>
<evidence type="ECO:0000256" key="4">
    <source>
        <dbReference type="ARBA" id="ARBA00022840"/>
    </source>
</evidence>
<keyword evidence="2" id="KW-0813">Transport</keyword>
<evidence type="ECO:0000256" key="2">
    <source>
        <dbReference type="ARBA" id="ARBA00022448"/>
    </source>
</evidence>
<dbReference type="PANTHER" id="PTHR43335:SF4">
    <property type="entry name" value="ABC TRANSPORTER, ATP-BINDING PROTEIN"/>
    <property type="match status" value="1"/>
</dbReference>
<proteinExistence type="inferred from homology"/>
<dbReference type="GO" id="GO:0005524">
    <property type="term" value="F:ATP binding"/>
    <property type="evidence" value="ECO:0007669"/>
    <property type="project" value="UniProtKB-KW"/>
</dbReference>
<dbReference type="SUPFAM" id="SSF52540">
    <property type="entry name" value="P-loop containing nucleoside triphosphate hydrolases"/>
    <property type="match status" value="1"/>
</dbReference>
<dbReference type="PROSITE" id="PS00211">
    <property type="entry name" value="ABC_TRANSPORTER_1"/>
    <property type="match status" value="1"/>
</dbReference>
<dbReference type="PANTHER" id="PTHR43335">
    <property type="entry name" value="ABC TRANSPORTER, ATP-BINDING PROTEIN"/>
    <property type="match status" value="1"/>
</dbReference>
<keyword evidence="7" id="KW-1185">Reference proteome</keyword>
<evidence type="ECO:0000313" key="7">
    <source>
        <dbReference type="Proteomes" id="UP001165498"/>
    </source>
</evidence>
<comment type="caution">
    <text evidence="6">The sequence shown here is derived from an EMBL/GenBank/DDBJ whole genome shotgun (WGS) entry which is preliminary data.</text>
</comment>
<dbReference type="Pfam" id="PF00005">
    <property type="entry name" value="ABC_tran"/>
    <property type="match status" value="1"/>
</dbReference>
<keyword evidence="4 6" id="KW-0067">ATP-binding</keyword>
<reference evidence="6" key="1">
    <citation type="submission" date="2022-07" db="EMBL/GenBank/DDBJ databases">
        <title>Tahibacter sp., a new gammaproteobacterium isolated from the silt sample collected at pig farm.</title>
        <authorList>
            <person name="Chen H."/>
        </authorList>
    </citation>
    <scope>NUCLEOTIDE SEQUENCE</scope>
    <source>
        <strain evidence="6">P2K</strain>
    </source>
</reference>
<sequence>MLCLETSNLCHRYSAAEAVLHDIALAVPQASIYGFLGPNGAGKTTTLRLLLGLMRKQRGSISIFGRNLDTHRVEILRQVGSLIESPSLYEHLTAAENLALLQRIHRVPAARIAEVLERVGLGGARDKRAGAFSLGMKQRLGIAAALLHRPALLILDEPTNGLDPNGIIEIRALLTALNREEGTTILVSSHLLAEVERLASHVGIVHRGRLLFQGTLEALRRERHGAARVALHTADDSHALRVLADAGIAAHGSEHGLLLPPMPPPHIAALNRRLVEQGVEVYAIGAEGGDLESIFMNLIGSRAA</sequence>
<accession>A0ABT1QLY2</accession>
<dbReference type="InterPro" id="IPR017871">
    <property type="entry name" value="ABC_transporter-like_CS"/>
</dbReference>
<dbReference type="PROSITE" id="PS50893">
    <property type="entry name" value="ABC_TRANSPORTER_2"/>
    <property type="match status" value="1"/>
</dbReference>
<dbReference type="Proteomes" id="UP001165498">
    <property type="component" value="Unassembled WGS sequence"/>
</dbReference>
<dbReference type="InterPro" id="IPR003593">
    <property type="entry name" value="AAA+_ATPase"/>
</dbReference>
<feature type="domain" description="ABC transporter" evidence="5">
    <location>
        <begin position="4"/>
        <end position="232"/>
    </location>
</feature>
<dbReference type="InterPro" id="IPR003439">
    <property type="entry name" value="ABC_transporter-like_ATP-bd"/>
</dbReference>
<evidence type="ECO:0000256" key="3">
    <source>
        <dbReference type="ARBA" id="ARBA00022741"/>
    </source>
</evidence>
<name>A0ABT1QLY2_9GAMM</name>
<keyword evidence="3" id="KW-0547">Nucleotide-binding</keyword>
<dbReference type="RefSeq" id="WP_255910823.1">
    <property type="nucleotide sequence ID" value="NZ_JANFQO010000002.1"/>
</dbReference>
<evidence type="ECO:0000256" key="1">
    <source>
        <dbReference type="ARBA" id="ARBA00005417"/>
    </source>
</evidence>
<evidence type="ECO:0000259" key="5">
    <source>
        <dbReference type="PROSITE" id="PS50893"/>
    </source>
</evidence>
<protein>
    <submittedName>
        <fullName evidence="6">ABC transporter ATP-binding protein</fullName>
    </submittedName>
</protein>
<dbReference type="InterPro" id="IPR027417">
    <property type="entry name" value="P-loop_NTPase"/>
</dbReference>
<comment type="similarity">
    <text evidence="1">Belongs to the ABC transporter superfamily.</text>
</comment>
<dbReference type="EMBL" id="JANFQO010000002">
    <property type="protein sequence ID" value="MCQ4163539.1"/>
    <property type="molecule type" value="Genomic_DNA"/>
</dbReference>
<evidence type="ECO:0000313" key="6">
    <source>
        <dbReference type="EMBL" id="MCQ4163539.1"/>
    </source>
</evidence>
<dbReference type="Gene3D" id="3.40.50.300">
    <property type="entry name" value="P-loop containing nucleotide triphosphate hydrolases"/>
    <property type="match status" value="1"/>
</dbReference>